<dbReference type="SFLD" id="SFLDS00005">
    <property type="entry name" value="Isoprenoid_Synthase_Type_I"/>
    <property type="match status" value="1"/>
</dbReference>
<dbReference type="GO" id="GO:0008299">
    <property type="term" value="P:isoprenoid biosynthetic process"/>
    <property type="evidence" value="ECO:0007669"/>
    <property type="project" value="UniProtKB-ARBA"/>
</dbReference>
<dbReference type="GO" id="GO:0046872">
    <property type="term" value="F:metal ion binding"/>
    <property type="evidence" value="ECO:0007669"/>
    <property type="project" value="UniProtKB-KW"/>
</dbReference>
<comment type="cofactor">
    <cofactor evidence="1 6">
        <name>Mg(2+)</name>
        <dbReference type="ChEBI" id="CHEBI:18420"/>
    </cofactor>
</comment>
<protein>
    <recommendedName>
        <fullName evidence="6">Terpene synthase</fullName>
        <ecNumber evidence="6">4.2.3.-</ecNumber>
    </recommendedName>
</protein>
<keyword evidence="5 6" id="KW-0456">Lyase</keyword>
<dbReference type="InterPro" id="IPR008949">
    <property type="entry name" value="Isoprenoid_synthase_dom_sf"/>
</dbReference>
<keyword evidence="8" id="KW-1185">Reference proteome</keyword>
<evidence type="ECO:0000256" key="3">
    <source>
        <dbReference type="ARBA" id="ARBA00022723"/>
    </source>
</evidence>
<dbReference type="Proteomes" id="UP001215151">
    <property type="component" value="Unassembled WGS sequence"/>
</dbReference>
<evidence type="ECO:0000313" key="8">
    <source>
        <dbReference type="Proteomes" id="UP001215151"/>
    </source>
</evidence>
<dbReference type="InterPro" id="IPR034686">
    <property type="entry name" value="Terpene_cyclase-like_2"/>
</dbReference>
<dbReference type="EMBL" id="JAPEVG010000518">
    <property type="protein sequence ID" value="KAJ8461858.1"/>
    <property type="molecule type" value="Genomic_DNA"/>
</dbReference>
<keyword evidence="4 6" id="KW-0460">Magnesium</keyword>
<evidence type="ECO:0000256" key="5">
    <source>
        <dbReference type="ARBA" id="ARBA00023239"/>
    </source>
</evidence>
<gene>
    <name evidence="7" type="ORF">ONZ51_g11272</name>
</gene>
<organism evidence="7 8">
    <name type="scientific">Trametes cubensis</name>
    <dbReference type="NCBI Taxonomy" id="1111947"/>
    <lineage>
        <taxon>Eukaryota</taxon>
        <taxon>Fungi</taxon>
        <taxon>Dikarya</taxon>
        <taxon>Basidiomycota</taxon>
        <taxon>Agaricomycotina</taxon>
        <taxon>Agaricomycetes</taxon>
        <taxon>Polyporales</taxon>
        <taxon>Polyporaceae</taxon>
        <taxon>Trametes</taxon>
    </lineage>
</organism>
<evidence type="ECO:0000256" key="2">
    <source>
        <dbReference type="ARBA" id="ARBA00006333"/>
    </source>
</evidence>
<dbReference type="GO" id="GO:0010333">
    <property type="term" value="F:terpene synthase activity"/>
    <property type="evidence" value="ECO:0007669"/>
    <property type="project" value="InterPro"/>
</dbReference>
<evidence type="ECO:0000313" key="7">
    <source>
        <dbReference type="EMBL" id="KAJ8461858.1"/>
    </source>
</evidence>
<dbReference type="SFLD" id="SFLDG01020">
    <property type="entry name" value="Terpene_Cyclase_Like_2"/>
    <property type="match status" value="1"/>
</dbReference>
<reference evidence="7" key="1">
    <citation type="submission" date="2022-11" db="EMBL/GenBank/DDBJ databases">
        <title>Genome Sequence of Cubamyces cubensis.</title>
        <authorList>
            <person name="Buettner E."/>
        </authorList>
    </citation>
    <scope>NUCLEOTIDE SEQUENCE</scope>
    <source>
        <strain evidence="7">MPL-01</strain>
    </source>
</reference>
<sequence>MSPSIPAAGAMCPDSDCTISFTRGGIQLIPDVLANWAWRRAINPLYDEVSEEANQWFKSFKLFTPKSQQAFDRGDMTKVAAMAVPHGSREHLRSCMDFSNVVFSIDEYTDRQPPPIVQELVDGCIDVIHKHTSEEGRCPTVFGEFFSQFWTRAMKVATPQSAKQLARAFTDYLNGTHQEAEGMASEASLKFESYLQVRLESIGIRVFYAVCGLPLSIPDEVFDDPLFVELQYLGSELLLLDNDIISYNRERATSIAKFNSITVIMAQFKLSYADAVDWLVGRIAELEIKYMKLHEDFASRSYGNDAVRTDVLALLELMGNLRAAVFYWSFESGRYFGIRGEETRKTHWCPMVPIQPRNLELRGEHVEVLLMDDALEQLEQPCV</sequence>
<accession>A0AAD7TKJ6</accession>
<comment type="caution">
    <text evidence="7">The sequence shown here is derived from an EMBL/GenBank/DDBJ whole genome shotgun (WGS) entry which is preliminary data.</text>
</comment>
<dbReference type="PANTHER" id="PTHR35201:SF4">
    <property type="entry name" value="BETA-PINACENE SYNTHASE-RELATED"/>
    <property type="match status" value="1"/>
</dbReference>
<evidence type="ECO:0000256" key="6">
    <source>
        <dbReference type="RuleBase" id="RU366034"/>
    </source>
</evidence>
<proteinExistence type="inferred from homology"/>
<comment type="similarity">
    <text evidence="2 6">Belongs to the terpene synthase family.</text>
</comment>
<dbReference type="PANTHER" id="PTHR35201">
    <property type="entry name" value="TERPENE SYNTHASE"/>
    <property type="match status" value="1"/>
</dbReference>
<dbReference type="SUPFAM" id="SSF48576">
    <property type="entry name" value="Terpenoid synthases"/>
    <property type="match status" value="1"/>
</dbReference>
<dbReference type="Gene3D" id="1.10.600.10">
    <property type="entry name" value="Farnesyl Diphosphate Synthase"/>
    <property type="match status" value="1"/>
</dbReference>
<evidence type="ECO:0000256" key="1">
    <source>
        <dbReference type="ARBA" id="ARBA00001946"/>
    </source>
</evidence>
<name>A0AAD7TKJ6_9APHY</name>
<keyword evidence="3 6" id="KW-0479">Metal-binding</keyword>
<evidence type="ECO:0000256" key="4">
    <source>
        <dbReference type="ARBA" id="ARBA00022842"/>
    </source>
</evidence>
<dbReference type="EC" id="4.2.3.-" evidence="6"/>
<dbReference type="Pfam" id="PF19086">
    <property type="entry name" value="Terpene_syn_C_2"/>
    <property type="match status" value="1"/>
</dbReference>
<dbReference type="AlphaFoldDB" id="A0AAD7TKJ6"/>